<dbReference type="EMBL" id="QPFP01000021">
    <property type="protein sequence ID" value="TEB30949.1"/>
    <property type="molecule type" value="Genomic_DNA"/>
</dbReference>
<organism evidence="1 2">
    <name type="scientific">Coprinellus micaceus</name>
    <name type="common">Glistening ink-cap mushroom</name>
    <name type="synonym">Coprinus micaceus</name>
    <dbReference type="NCBI Taxonomy" id="71717"/>
    <lineage>
        <taxon>Eukaryota</taxon>
        <taxon>Fungi</taxon>
        <taxon>Dikarya</taxon>
        <taxon>Basidiomycota</taxon>
        <taxon>Agaricomycotina</taxon>
        <taxon>Agaricomycetes</taxon>
        <taxon>Agaricomycetidae</taxon>
        <taxon>Agaricales</taxon>
        <taxon>Agaricineae</taxon>
        <taxon>Psathyrellaceae</taxon>
        <taxon>Coprinellus</taxon>
    </lineage>
</organism>
<name>A0A4Y7TBK2_COPMI</name>
<comment type="caution">
    <text evidence="1">The sequence shown here is derived from an EMBL/GenBank/DDBJ whole genome shotgun (WGS) entry which is preliminary data.</text>
</comment>
<feature type="non-terminal residue" evidence="1">
    <location>
        <position position="1"/>
    </location>
</feature>
<reference evidence="1 2" key="1">
    <citation type="journal article" date="2019" name="Nat. Ecol. Evol.">
        <title>Megaphylogeny resolves global patterns of mushroom evolution.</title>
        <authorList>
            <person name="Varga T."/>
            <person name="Krizsan K."/>
            <person name="Foldi C."/>
            <person name="Dima B."/>
            <person name="Sanchez-Garcia M."/>
            <person name="Sanchez-Ramirez S."/>
            <person name="Szollosi G.J."/>
            <person name="Szarkandi J.G."/>
            <person name="Papp V."/>
            <person name="Albert L."/>
            <person name="Andreopoulos W."/>
            <person name="Angelini C."/>
            <person name="Antonin V."/>
            <person name="Barry K.W."/>
            <person name="Bougher N.L."/>
            <person name="Buchanan P."/>
            <person name="Buyck B."/>
            <person name="Bense V."/>
            <person name="Catcheside P."/>
            <person name="Chovatia M."/>
            <person name="Cooper J."/>
            <person name="Damon W."/>
            <person name="Desjardin D."/>
            <person name="Finy P."/>
            <person name="Geml J."/>
            <person name="Haridas S."/>
            <person name="Hughes K."/>
            <person name="Justo A."/>
            <person name="Karasinski D."/>
            <person name="Kautmanova I."/>
            <person name="Kiss B."/>
            <person name="Kocsube S."/>
            <person name="Kotiranta H."/>
            <person name="LaButti K.M."/>
            <person name="Lechner B.E."/>
            <person name="Liimatainen K."/>
            <person name="Lipzen A."/>
            <person name="Lukacs Z."/>
            <person name="Mihaltcheva S."/>
            <person name="Morgado L.N."/>
            <person name="Niskanen T."/>
            <person name="Noordeloos M.E."/>
            <person name="Ohm R.A."/>
            <person name="Ortiz-Santana B."/>
            <person name="Ovrebo C."/>
            <person name="Racz N."/>
            <person name="Riley R."/>
            <person name="Savchenko A."/>
            <person name="Shiryaev A."/>
            <person name="Soop K."/>
            <person name="Spirin V."/>
            <person name="Szebenyi C."/>
            <person name="Tomsovsky M."/>
            <person name="Tulloss R.E."/>
            <person name="Uehling J."/>
            <person name="Grigoriev I.V."/>
            <person name="Vagvolgyi C."/>
            <person name="Papp T."/>
            <person name="Martin F.M."/>
            <person name="Miettinen O."/>
            <person name="Hibbett D.S."/>
            <person name="Nagy L.G."/>
        </authorList>
    </citation>
    <scope>NUCLEOTIDE SEQUENCE [LARGE SCALE GENOMIC DNA]</scope>
    <source>
        <strain evidence="1 2">FP101781</strain>
    </source>
</reference>
<protein>
    <submittedName>
        <fullName evidence="1">Uncharacterized protein</fullName>
    </submittedName>
</protein>
<dbReference type="Proteomes" id="UP000298030">
    <property type="component" value="Unassembled WGS sequence"/>
</dbReference>
<gene>
    <name evidence="1" type="ORF">FA13DRAFT_1733369</name>
</gene>
<sequence length="71" mass="7915">KGVGGERRKSKGVMVWDVSSIESDIGMDVDFRILERSCVTSGSPFWLWEDDEDGRDIAMKEDAVAVWPLGP</sequence>
<evidence type="ECO:0000313" key="2">
    <source>
        <dbReference type="Proteomes" id="UP000298030"/>
    </source>
</evidence>
<proteinExistence type="predicted"/>
<evidence type="ECO:0000313" key="1">
    <source>
        <dbReference type="EMBL" id="TEB30949.1"/>
    </source>
</evidence>
<dbReference type="AlphaFoldDB" id="A0A4Y7TBK2"/>
<keyword evidence="2" id="KW-1185">Reference proteome</keyword>
<accession>A0A4Y7TBK2</accession>